<dbReference type="EMBL" id="VSSQ01008970">
    <property type="protein sequence ID" value="MPM40359.1"/>
    <property type="molecule type" value="Genomic_DNA"/>
</dbReference>
<protein>
    <submittedName>
        <fullName evidence="1">Uncharacterized protein</fullName>
    </submittedName>
</protein>
<sequence>MQLPADCHLPPALVQHPIPIHRVQKAGHVVLEPAGNLLFGVSHQIQKTGVHICDGEFPVIPAPQHCCGNPVAGVTRSVPPNGRLPLRCLRLRRIRLPAPDGQSPAIPRVLRTQPQDRIPIPDVLTGVFVPDPVPTGKLQRALRKKAVVGSVHLLSRFRLIIRVDTGPHKGLPRILHRFFLTKSGKVMVRLIEKVICSGVPIQFQYRCVQVTEQRKQLILALGRPGLLVHIGGPTDLILSTVVRRAQSVGVFPGQLKKFRLHTFEALQKVAGECAALTLQNHIVCFILGNRPLIHPVGGQRVKTIRHCHNLGINRDTVLPQPLGIAPAIPPLVVETADVVSVAQIFRVSHPVKARQYLTAPEGMGLHDLEFLRRQPAGFIQNGIRNGNLADVVEG</sequence>
<comment type="caution">
    <text evidence="1">The sequence shown here is derived from an EMBL/GenBank/DDBJ whole genome shotgun (WGS) entry which is preliminary data.</text>
</comment>
<evidence type="ECO:0000313" key="1">
    <source>
        <dbReference type="EMBL" id="MPM40359.1"/>
    </source>
</evidence>
<organism evidence="1">
    <name type="scientific">bioreactor metagenome</name>
    <dbReference type="NCBI Taxonomy" id="1076179"/>
    <lineage>
        <taxon>unclassified sequences</taxon>
        <taxon>metagenomes</taxon>
        <taxon>ecological metagenomes</taxon>
    </lineage>
</organism>
<name>A0A644ZHQ9_9ZZZZ</name>
<accession>A0A644ZHQ9</accession>
<proteinExistence type="predicted"/>
<gene>
    <name evidence="1" type="ORF">SDC9_86999</name>
</gene>
<reference evidence="1" key="1">
    <citation type="submission" date="2019-08" db="EMBL/GenBank/DDBJ databases">
        <authorList>
            <person name="Kucharzyk K."/>
            <person name="Murdoch R.W."/>
            <person name="Higgins S."/>
            <person name="Loffler F."/>
        </authorList>
    </citation>
    <scope>NUCLEOTIDE SEQUENCE</scope>
</reference>
<dbReference type="AlphaFoldDB" id="A0A644ZHQ9"/>